<keyword evidence="5" id="KW-1185">Reference proteome</keyword>
<dbReference type="SUPFAM" id="SSF57850">
    <property type="entry name" value="RING/U-box"/>
    <property type="match status" value="1"/>
</dbReference>
<dbReference type="Pfam" id="PF13639">
    <property type="entry name" value="zf-RING_2"/>
    <property type="match status" value="1"/>
</dbReference>
<name>A0A7J7CQG7_TRIWF</name>
<dbReference type="InterPro" id="IPR013083">
    <property type="entry name" value="Znf_RING/FYVE/PHD"/>
</dbReference>
<keyword evidence="1" id="KW-0479">Metal-binding</keyword>
<dbReference type="AlphaFoldDB" id="A0A7J7CQG7"/>
<keyword evidence="1" id="KW-0863">Zinc-finger</keyword>
<dbReference type="SMART" id="SM00184">
    <property type="entry name" value="RING"/>
    <property type="match status" value="1"/>
</dbReference>
<evidence type="ECO:0000256" key="1">
    <source>
        <dbReference type="PROSITE-ProRule" id="PRU00175"/>
    </source>
</evidence>
<accession>A0A7J7CQG7</accession>
<evidence type="ECO:0000259" key="3">
    <source>
        <dbReference type="PROSITE" id="PS50089"/>
    </source>
</evidence>
<protein>
    <submittedName>
        <fullName evidence="4">E3 ubiquitin-protein ligase RING1-like</fullName>
    </submittedName>
</protein>
<dbReference type="Gene3D" id="3.30.40.10">
    <property type="entry name" value="Zinc/RING finger domain, C3HC4 (zinc finger)"/>
    <property type="match status" value="1"/>
</dbReference>
<evidence type="ECO:0000313" key="4">
    <source>
        <dbReference type="EMBL" id="KAF5736355.1"/>
    </source>
</evidence>
<dbReference type="PANTHER" id="PTHR46719">
    <property type="entry name" value="TRANSCRIPTION FACTOR C2H2 FAMILY-RELATED"/>
    <property type="match status" value="1"/>
</dbReference>
<evidence type="ECO:0000313" key="5">
    <source>
        <dbReference type="Proteomes" id="UP000593562"/>
    </source>
</evidence>
<dbReference type="GO" id="GO:0008270">
    <property type="term" value="F:zinc ion binding"/>
    <property type="evidence" value="ECO:0007669"/>
    <property type="project" value="UniProtKB-KW"/>
</dbReference>
<sequence>MGAETVKPKTGGTSSGSRSSDDEKTKLHRFVEVLRRDLGFNAMIEMVYGYVLNSENCDKSCPICMVNYVKGISCRVLPECRHVFHLPCINNWLIHNPICPLCRKPI</sequence>
<dbReference type="Proteomes" id="UP000593562">
    <property type="component" value="Unassembled WGS sequence"/>
</dbReference>
<feature type="region of interest" description="Disordered" evidence="2">
    <location>
        <begin position="1"/>
        <end position="24"/>
    </location>
</feature>
<evidence type="ECO:0000256" key="2">
    <source>
        <dbReference type="SAM" id="MobiDB-lite"/>
    </source>
</evidence>
<dbReference type="PANTHER" id="PTHR46719:SF7">
    <property type="entry name" value="RING-H2 FINGER PROTEIN ATL71-RELATED"/>
    <property type="match status" value="1"/>
</dbReference>
<proteinExistence type="predicted"/>
<dbReference type="EMBL" id="JAAARO010000014">
    <property type="protein sequence ID" value="KAF5736355.1"/>
    <property type="molecule type" value="Genomic_DNA"/>
</dbReference>
<dbReference type="InterPro" id="IPR001841">
    <property type="entry name" value="Znf_RING"/>
</dbReference>
<keyword evidence="1" id="KW-0862">Zinc</keyword>
<reference evidence="4 5" key="1">
    <citation type="journal article" date="2020" name="Nat. Commun.">
        <title>Genome of Tripterygium wilfordii and identification of cytochrome P450 involved in triptolide biosynthesis.</title>
        <authorList>
            <person name="Tu L."/>
            <person name="Su P."/>
            <person name="Zhang Z."/>
            <person name="Gao L."/>
            <person name="Wang J."/>
            <person name="Hu T."/>
            <person name="Zhou J."/>
            <person name="Zhang Y."/>
            <person name="Zhao Y."/>
            <person name="Liu Y."/>
            <person name="Song Y."/>
            <person name="Tong Y."/>
            <person name="Lu Y."/>
            <person name="Yang J."/>
            <person name="Xu C."/>
            <person name="Jia M."/>
            <person name="Peters R.J."/>
            <person name="Huang L."/>
            <person name="Gao W."/>
        </authorList>
    </citation>
    <scope>NUCLEOTIDE SEQUENCE [LARGE SCALE GENOMIC DNA]</scope>
    <source>
        <strain evidence="5">cv. XIE 37</strain>
        <tissue evidence="4">Leaf</tissue>
    </source>
</reference>
<dbReference type="InterPro" id="IPR045899">
    <property type="entry name" value="ATL71-like"/>
</dbReference>
<organism evidence="4 5">
    <name type="scientific">Tripterygium wilfordii</name>
    <name type="common">Thunder God vine</name>
    <dbReference type="NCBI Taxonomy" id="458696"/>
    <lineage>
        <taxon>Eukaryota</taxon>
        <taxon>Viridiplantae</taxon>
        <taxon>Streptophyta</taxon>
        <taxon>Embryophyta</taxon>
        <taxon>Tracheophyta</taxon>
        <taxon>Spermatophyta</taxon>
        <taxon>Magnoliopsida</taxon>
        <taxon>eudicotyledons</taxon>
        <taxon>Gunneridae</taxon>
        <taxon>Pentapetalae</taxon>
        <taxon>rosids</taxon>
        <taxon>fabids</taxon>
        <taxon>Celastrales</taxon>
        <taxon>Celastraceae</taxon>
        <taxon>Tripterygium</taxon>
    </lineage>
</organism>
<gene>
    <name evidence="4" type="ORF">HS088_TW14G00497</name>
</gene>
<dbReference type="InParanoid" id="A0A7J7CQG7"/>
<feature type="domain" description="RING-type" evidence="3">
    <location>
        <begin position="61"/>
        <end position="103"/>
    </location>
</feature>
<comment type="caution">
    <text evidence="4">The sequence shown here is derived from an EMBL/GenBank/DDBJ whole genome shotgun (WGS) entry which is preliminary data.</text>
</comment>
<dbReference type="PROSITE" id="PS50089">
    <property type="entry name" value="ZF_RING_2"/>
    <property type="match status" value="1"/>
</dbReference>